<dbReference type="InterPro" id="IPR013780">
    <property type="entry name" value="Glyco_hydro_b"/>
</dbReference>
<reference evidence="15" key="2">
    <citation type="submission" date="2025-08" db="UniProtKB">
        <authorList>
            <consortium name="Ensembl"/>
        </authorList>
    </citation>
    <scope>IDENTIFICATION</scope>
</reference>
<dbReference type="GO" id="GO:0006629">
    <property type="term" value="P:lipid metabolic process"/>
    <property type="evidence" value="ECO:0007669"/>
    <property type="project" value="UniProtKB-KW"/>
</dbReference>
<dbReference type="InterPro" id="IPR017853">
    <property type="entry name" value="GH"/>
</dbReference>
<dbReference type="EC" id="3.2.1.51" evidence="11"/>
<evidence type="ECO:0000256" key="12">
    <source>
        <dbReference type="PIRSR" id="PIRSR001092-1"/>
    </source>
</evidence>
<dbReference type="PIRSF" id="PIRSF001092">
    <property type="entry name" value="Alpha-L-fucosidase"/>
    <property type="match status" value="1"/>
</dbReference>
<evidence type="ECO:0000259" key="14">
    <source>
        <dbReference type="Pfam" id="PF16757"/>
    </source>
</evidence>
<dbReference type="FunFam" id="3.20.20.80:FF:000027">
    <property type="entry name" value="Alpha-L-fucosidase"/>
    <property type="match status" value="1"/>
</dbReference>
<dbReference type="GO" id="GO:0004560">
    <property type="term" value="F:alpha-L-fucosidase activity"/>
    <property type="evidence" value="ECO:0007669"/>
    <property type="project" value="UniProtKB-UniRule"/>
</dbReference>
<dbReference type="PRINTS" id="PR00741">
    <property type="entry name" value="GLHYDRLASE29"/>
</dbReference>
<gene>
    <name evidence="15" type="primary">FUCA1</name>
    <name evidence="15" type="synonym">LOC115579042</name>
</gene>
<dbReference type="SUPFAM" id="SSF51445">
    <property type="entry name" value="(Trans)glycosidases"/>
    <property type="match status" value="1"/>
</dbReference>
<dbReference type="Pfam" id="PF01120">
    <property type="entry name" value="Alpha_L_fucos"/>
    <property type="match status" value="1"/>
</dbReference>
<evidence type="ECO:0000256" key="8">
    <source>
        <dbReference type="ARBA" id="ARBA00023180"/>
    </source>
</evidence>
<dbReference type="InterPro" id="IPR031919">
    <property type="entry name" value="Fucosidase_C"/>
</dbReference>
<dbReference type="Ensembl" id="ENSSAUT00010008196.1">
    <property type="protein sequence ID" value="ENSSAUP00010007661.1"/>
    <property type="gene ID" value="ENSSAUG00010003815.1"/>
</dbReference>
<dbReference type="Gene3D" id="2.60.40.1180">
    <property type="entry name" value="Golgi alpha-mannosidase II"/>
    <property type="match status" value="1"/>
</dbReference>
<keyword evidence="16" id="KW-1185">Reference proteome</keyword>
<evidence type="ECO:0000256" key="3">
    <source>
        <dbReference type="ARBA" id="ARBA00007951"/>
    </source>
</evidence>
<reference evidence="15" key="3">
    <citation type="submission" date="2025-09" db="UniProtKB">
        <authorList>
            <consortium name="Ensembl"/>
        </authorList>
    </citation>
    <scope>IDENTIFICATION</scope>
</reference>
<feature type="chain" id="PRO_5025720664" description="Alpha-L-fucosidase" evidence="11">
    <location>
        <begin position="27"/>
        <end position="458"/>
    </location>
</feature>
<name>A0A671U1Y4_SPAAU</name>
<dbReference type="Gene3D" id="3.20.20.80">
    <property type="entry name" value="Glycosidases"/>
    <property type="match status" value="1"/>
</dbReference>
<evidence type="ECO:0000256" key="6">
    <source>
        <dbReference type="ARBA" id="ARBA00022801"/>
    </source>
</evidence>
<evidence type="ECO:0000259" key="13">
    <source>
        <dbReference type="Pfam" id="PF01120"/>
    </source>
</evidence>
<protein>
    <recommendedName>
        <fullName evidence="11">Alpha-L-fucosidase</fullName>
        <ecNumber evidence="11">3.2.1.51</ecNumber>
    </recommendedName>
</protein>
<feature type="signal peptide" evidence="11">
    <location>
        <begin position="1"/>
        <end position="26"/>
    </location>
</feature>
<evidence type="ECO:0000256" key="2">
    <source>
        <dbReference type="ARBA" id="ARBA00004371"/>
    </source>
</evidence>
<feature type="domain" description="Alpha-L-fucosidase C-terminal" evidence="14">
    <location>
        <begin position="371"/>
        <end position="455"/>
    </location>
</feature>
<keyword evidence="5 11" id="KW-0732">Signal</keyword>
<dbReference type="OrthoDB" id="6039950at2759"/>
<evidence type="ECO:0000313" key="16">
    <source>
        <dbReference type="Proteomes" id="UP000472265"/>
    </source>
</evidence>
<dbReference type="GO" id="GO:0005764">
    <property type="term" value="C:lysosome"/>
    <property type="evidence" value="ECO:0007669"/>
    <property type="project" value="UniProtKB-SubCell"/>
</dbReference>
<dbReference type="InterPro" id="IPR016286">
    <property type="entry name" value="FUC_metazoa-typ"/>
</dbReference>
<proteinExistence type="inferred from homology"/>
<evidence type="ECO:0000256" key="9">
    <source>
        <dbReference type="ARBA" id="ARBA00023228"/>
    </source>
</evidence>
<reference evidence="15" key="1">
    <citation type="submission" date="2021-04" db="EMBL/GenBank/DDBJ databases">
        <authorList>
            <consortium name="Wellcome Sanger Institute Data Sharing"/>
        </authorList>
    </citation>
    <scope>NUCLEOTIDE SEQUENCE [LARGE SCALE GENOMIC DNA]</scope>
</reference>
<comment type="similarity">
    <text evidence="3 11">Belongs to the glycosyl hydrolase 29 family.</text>
</comment>
<dbReference type="InterPro" id="IPR000933">
    <property type="entry name" value="Glyco_hydro_29"/>
</dbReference>
<dbReference type="SMART" id="SM00812">
    <property type="entry name" value="Alpha_L_fucos"/>
    <property type="match status" value="1"/>
</dbReference>
<dbReference type="Pfam" id="PF16757">
    <property type="entry name" value="Fucosidase_C"/>
    <property type="match status" value="1"/>
</dbReference>
<evidence type="ECO:0000256" key="7">
    <source>
        <dbReference type="ARBA" id="ARBA00023098"/>
    </source>
</evidence>
<keyword evidence="9" id="KW-0458">Lysosome</keyword>
<dbReference type="GO" id="GO:0016139">
    <property type="term" value="P:glycoside catabolic process"/>
    <property type="evidence" value="ECO:0007669"/>
    <property type="project" value="TreeGrafter"/>
</dbReference>
<organism evidence="15 16">
    <name type="scientific">Sparus aurata</name>
    <name type="common">Gilthead sea bream</name>
    <dbReference type="NCBI Taxonomy" id="8175"/>
    <lineage>
        <taxon>Eukaryota</taxon>
        <taxon>Metazoa</taxon>
        <taxon>Chordata</taxon>
        <taxon>Craniata</taxon>
        <taxon>Vertebrata</taxon>
        <taxon>Euteleostomi</taxon>
        <taxon>Actinopterygii</taxon>
        <taxon>Neopterygii</taxon>
        <taxon>Teleostei</taxon>
        <taxon>Neoteleostei</taxon>
        <taxon>Acanthomorphata</taxon>
        <taxon>Eupercaria</taxon>
        <taxon>Spariformes</taxon>
        <taxon>Sparidae</taxon>
        <taxon>Sparus</taxon>
    </lineage>
</organism>
<dbReference type="OMA" id="WLENMTE"/>
<dbReference type="InParanoid" id="A0A671U1Y4"/>
<dbReference type="PANTHER" id="PTHR10030:SF2">
    <property type="entry name" value="TISSUE ALPHA-L-FUCOSIDASE"/>
    <property type="match status" value="1"/>
</dbReference>
<keyword evidence="8" id="KW-0325">Glycoprotein</keyword>
<feature type="site" description="May be important for catalysis" evidence="12">
    <location>
        <position position="288"/>
    </location>
</feature>
<feature type="domain" description="Glycoside hydrolase family 29 N-terminal" evidence="13">
    <location>
        <begin position="26"/>
        <end position="360"/>
    </location>
</feature>
<evidence type="ECO:0000256" key="10">
    <source>
        <dbReference type="ARBA" id="ARBA00023295"/>
    </source>
</evidence>
<dbReference type="InterPro" id="IPR057739">
    <property type="entry name" value="Glyco_hydro_29_N"/>
</dbReference>
<comment type="catalytic activity">
    <reaction evidence="11">
        <text>an alpha-L-fucoside + H2O = L-fucose + an alcohol</text>
        <dbReference type="Rhea" id="RHEA:12288"/>
        <dbReference type="ChEBI" id="CHEBI:2181"/>
        <dbReference type="ChEBI" id="CHEBI:15377"/>
        <dbReference type="ChEBI" id="CHEBI:28349"/>
        <dbReference type="ChEBI" id="CHEBI:30879"/>
        <dbReference type="EC" id="3.2.1.51"/>
    </reaction>
</comment>
<dbReference type="PANTHER" id="PTHR10030">
    <property type="entry name" value="ALPHA-L-FUCOSIDASE"/>
    <property type="match status" value="1"/>
</dbReference>
<dbReference type="GO" id="GO:0006004">
    <property type="term" value="P:fucose metabolic process"/>
    <property type="evidence" value="ECO:0007669"/>
    <property type="project" value="InterPro"/>
</dbReference>
<comment type="subcellular location">
    <subcellularLocation>
        <location evidence="2">Lysosome</location>
    </subcellularLocation>
</comment>
<evidence type="ECO:0000256" key="5">
    <source>
        <dbReference type="ARBA" id="ARBA00022729"/>
    </source>
</evidence>
<evidence type="ECO:0000313" key="15">
    <source>
        <dbReference type="Ensembl" id="ENSSAUP00010007661.1"/>
    </source>
</evidence>
<dbReference type="GeneTree" id="ENSGT00440000035378"/>
<comment type="function">
    <text evidence="1 11">Alpha-L-fucosidase is responsible for hydrolyzing the alpha-1,6-linked fucose joined to the reducing-end N-acetylglucosamine of the carbohydrate moieties of glycoproteins.</text>
</comment>
<keyword evidence="10 11" id="KW-0326">Glycosidase</keyword>
<evidence type="ECO:0000256" key="1">
    <source>
        <dbReference type="ARBA" id="ARBA00004071"/>
    </source>
</evidence>
<dbReference type="Proteomes" id="UP000472265">
    <property type="component" value="Chromosome 3"/>
</dbReference>
<keyword evidence="6 11" id="KW-0378">Hydrolase</keyword>
<sequence length="458" mass="52137">MALGPAHIASFMCLIPLLLLAPGCAARYTADWASLDARPLPQWYDDAKFGIFIHWGVFSVPGFGQFSEWFWWWWASGRQAEVDFMKKNYPPGFKYADFAPQFRAEFYNPDDWADIFKASGARYIVFTTKHHEGFTNWPSPVSWNWNSMDTGPHRDLVGELAVAVRKRSLRLGLYHSMFEFFNPLYLADRASGFKTQNFVALKTLPELLHLVMSYKPDLIWSDGDWEAPDTYWNSTQFLAWLYNDSPVKEGVIVNDRWGKGCYCKHGGYFNCADRFSPGQVPNHKWEKCQDLDAFQSWGYRRNMKLTDVMDLPSVIKDFVSVVAMGGNYLLNVGANSDGMIVPVFEERLRQIGVWLGINGEAIYASKTWRVQKDNTTVPVWYTAKNNTVYAILLSWPPKQSLQLPSPKTSTATKVTLLDFPNVPLKWAPMTQTAGLTVLMPPMPPSPANAWCLKLEGVA</sequence>
<evidence type="ECO:0000256" key="11">
    <source>
        <dbReference type="PIRNR" id="PIRNR001092"/>
    </source>
</evidence>
<accession>A0A671U1Y4</accession>
<keyword evidence="7" id="KW-0443">Lipid metabolism</keyword>
<evidence type="ECO:0000256" key="4">
    <source>
        <dbReference type="ARBA" id="ARBA00011881"/>
    </source>
</evidence>
<comment type="subunit">
    <text evidence="4 11">Homotetramer.</text>
</comment>
<dbReference type="AlphaFoldDB" id="A0A671U1Y4"/>